<reference evidence="3 4" key="1">
    <citation type="submission" date="2024-03" db="EMBL/GenBank/DDBJ databases">
        <title>Human intestinal bacterial collection.</title>
        <authorList>
            <person name="Pauvert C."/>
            <person name="Hitch T.C.A."/>
            <person name="Clavel T."/>
        </authorList>
    </citation>
    <scope>NUCLEOTIDE SEQUENCE [LARGE SCALE GENOMIC DNA]</scope>
    <source>
        <strain evidence="3 4">CLA-AA-H95</strain>
    </source>
</reference>
<dbReference type="InterPro" id="IPR044946">
    <property type="entry name" value="Restrct_endonuc_typeI_TRD_sf"/>
</dbReference>
<dbReference type="RefSeq" id="WP_349077942.1">
    <property type="nucleotide sequence ID" value="NZ_JBBMEI010000025.1"/>
</dbReference>
<keyword evidence="2" id="KW-0238">DNA-binding</keyword>
<accession>A0ABV1ALH0</accession>
<evidence type="ECO:0000313" key="4">
    <source>
        <dbReference type="Proteomes" id="UP001446032"/>
    </source>
</evidence>
<protein>
    <recommendedName>
        <fullName evidence="5">Restriction endonuclease subunit S</fullName>
    </recommendedName>
</protein>
<evidence type="ECO:0008006" key="5">
    <source>
        <dbReference type="Google" id="ProtNLM"/>
    </source>
</evidence>
<comment type="caution">
    <text evidence="3">The sequence shown here is derived from an EMBL/GenBank/DDBJ whole genome shotgun (WGS) entry which is preliminary data.</text>
</comment>
<organism evidence="3 4">
    <name type="scientific">Blautia intestinihominis</name>
    <dbReference type="NCBI Taxonomy" id="3133152"/>
    <lineage>
        <taxon>Bacteria</taxon>
        <taxon>Bacillati</taxon>
        <taxon>Bacillota</taxon>
        <taxon>Clostridia</taxon>
        <taxon>Lachnospirales</taxon>
        <taxon>Lachnospiraceae</taxon>
        <taxon>Blautia</taxon>
    </lineage>
</organism>
<dbReference type="EMBL" id="JBBMEI010000025">
    <property type="protein sequence ID" value="MEQ2358545.1"/>
    <property type="molecule type" value="Genomic_DNA"/>
</dbReference>
<sequence length="174" mass="20365">MMLISLEDVIQFTLGKNTTRIDPRITDIYTPDDFEKDLHSITTLDRPDECIINLMKSKAAPLSKGTKEKCITSNFLRCFFDTNILDPWYFCYQFNIGKEIEEQIYRFHQGNTLSVKKLNVQIVGKLKIPLMDMQRQRLIGSLYKKAIIQKDLMLQQAENMESMVFTVIKKIEED</sequence>
<name>A0ABV1ALH0_9FIRM</name>
<gene>
    <name evidence="3" type="ORF">WMO75_09405</name>
</gene>
<dbReference type="SUPFAM" id="SSF116734">
    <property type="entry name" value="DNA methylase specificity domain"/>
    <property type="match status" value="1"/>
</dbReference>
<dbReference type="Gene3D" id="3.90.220.20">
    <property type="entry name" value="DNA methylase specificity domains"/>
    <property type="match status" value="1"/>
</dbReference>
<keyword evidence="4" id="KW-1185">Reference proteome</keyword>
<evidence type="ECO:0000256" key="2">
    <source>
        <dbReference type="ARBA" id="ARBA00023125"/>
    </source>
</evidence>
<evidence type="ECO:0000313" key="3">
    <source>
        <dbReference type="EMBL" id="MEQ2358545.1"/>
    </source>
</evidence>
<proteinExistence type="predicted"/>
<dbReference type="Proteomes" id="UP001446032">
    <property type="component" value="Unassembled WGS sequence"/>
</dbReference>
<evidence type="ECO:0000256" key="1">
    <source>
        <dbReference type="ARBA" id="ARBA00022747"/>
    </source>
</evidence>
<keyword evidence="1" id="KW-0680">Restriction system</keyword>